<sequence>VIEHLPQKSQDVFDRLRCKTIGQFFRGKAWVASAVMLDN</sequence>
<proteinExistence type="predicted"/>
<feature type="non-terminal residue" evidence="1">
    <location>
        <position position="39"/>
    </location>
</feature>
<protein>
    <submittedName>
        <fullName evidence="1">Uncharacterized protein</fullName>
    </submittedName>
</protein>
<name>A0A383CIJ0_9ZZZZ</name>
<evidence type="ECO:0000313" key="1">
    <source>
        <dbReference type="EMBL" id="SVE32032.1"/>
    </source>
</evidence>
<reference evidence="1" key="1">
    <citation type="submission" date="2018-05" db="EMBL/GenBank/DDBJ databases">
        <authorList>
            <person name="Lanie J.A."/>
            <person name="Ng W.-L."/>
            <person name="Kazmierczak K.M."/>
            <person name="Andrzejewski T.M."/>
            <person name="Davidsen T.M."/>
            <person name="Wayne K.J."/>
            <person name="Tettelin H."/>
            <person name="Glass J.I."/>
            <person name="Rusch D."/>
            <person name="Podicherti R."/>
            <person name="Tsui H.-C.T."/>
            <person name="Winkler M.E."/>
        </authorList>
    </citation>
    <scope>NUCLEOTIDE SEQUENCE</scope>
</reference>
<dbReference type="AlphaFoldDB" id="A0A383CIJ0"/>
<dbReference type="EMBL" id="UINC01209143">
    <property type="protein sequence ID" value="SVE32032.1"/>
    <property type="molecule type" value="Genomic_DNA"/>
</dbReference>
<organism evidence="1">
    <name type="scientific">marine metagenome</name>
    <dbReference type="NCBI Taxonomy" id="408172"/>
    <lineage>
        <taxon>unclassified sequences</taxon>
        <taxon>metagenomes</taxon>
        <taxon>ecological metagenomes</taxon>
    </lineage>
</organism>
<accession>A0A383CIJ0</accession>
<feature type="non-terminal residue" evidence="1">
    <location>
        <position position="1"/>
    </location>
</feature>
<gene>
    <name evidence="1" type="ORF">METZ01_LOCUS484886</name>
</gene>